<dbReference type="PANTHER" id="PTHR42789:SF1">
    <property type="entry name" value="D-ISOMER SPECIFIC 2-HYDROXYACID DEHYDROGENASE FAMILY PROTEIN (AFU_ORTHOLOGUE AFUA_6G10090)"/>
    <property type="match status" value="1"/>
</dbReference>
<dbReference type="GO" id="GO:0016616">
    <property type="term" value="F:oxidoreductase activity, acting on the CH-OH group of donors, NAD or NADP as acceptor"/>
    <property type="evidence" value="ECO:0007669"/>
    <property type="project" value="InterPro"/>
</dbReference>
<comment type="caution">
    <text evidence="7">The sequence shown here is derived from an EMBL/GenBank/DDBJ whole genome shotgun (WGS) entry which is preliminary data.</text>
</comment>
<dbReference type="InterPro" id="IPR006139">
    <property type="entry name" value="D-isomer_2_OHA_DH_cat_dom"/>
</dbReference>
<dbReference type="CDD" id="cd12173">
    <property type="entry name" value="PGDH_4"/>
    <property type="match status" value="1"/>
</dbReference>
<sequence length="322" mass="35252">MAFTVFYTVQINDVATKIFEAAGGKAVVTDHFFDEAGYIEELKQLQPEAIMCRTEPVTAAMMDAAGPNLKVIGKQGAGLDNIDIEAATARKIRVVYAPGQNAQSVAEQAAFLMLACARRFNYVDRQFRSGNYKVRFGLEHTYELQGKTLGLVGCGRIGRMLATIAKHGFGMNVIGYDPYLKQEQLGDLITLVENQDEVFKQADFVSLHTPLTPETEHSIGMREFKLMKPTASFINASRGEVVNEAELIQAMQEGVINCAGLDVTEKEPLPLDSPLYSLDNVILTPHTAATTEQSVIRCCETVANDICAVIDGKDAKFAANKF</sequence>
<dbReference type="EMBL" id="DVGC01000007">
    <property type="protein sequence ID" value="HIR04715.1"/>
    <property type="molecule type" value="Genomic_DNA"/>
</dbReference>
<dbReference type="AlphaFoldDB" id="A0A9D1A384"/>
<gene>
    <name evidence="7" type="ORF">IAB28_01930</name>
</gene>
<dbReference type="Pfam" id="PF00389">
    <property type="entry name" value="2-Hacid_dh"/>
    <property type="match status" value="1"/>
</dbReference>
<evidence type="ECO:0000259" key="5">
    <source>
        <dbReference type="Pfam" id="PF00389"/>
    </source>
</evidence>
<keyword evidence="2 4" id="KW-0560">Oxidoreductase</keyword>
<keyword evidence="3" id="KW-0520">NAD</keyword>
<dbReference type="FunFam" id="3.40.50.720:FF:000203">
    <property type="entry name" value="D-3-phosphoglycerate dehydrogenase (SerA)"/>
    <property type="match status" value="1"/>
</dbReference>
<dbReference type="Proteomes" id="UP000824250">
    <property type="component" value="Unassembled WGS sequence"/>
</dbReference>
<evidence type="ECO:0000256" key="4">
    <source>
        <dbReference type="RuleBase" id="RU003719"/>
    </source>
</evidence>
<organism evidence="7 8">
    <name type="scientific">Candidatus Copromonas faecavium</name>
    <name type="common">nom. illeg.</name>
    <dbReference type="NCBI Taxonomy" id="2840740"/>
    <lineage>
        <taxon>Bacteria</taxon>
        <taxon>Bacillati</taxon>
        <taxon>Bacillota</taxon>
        <taxon>Clostridia</taxon>
        <taxon>Lachnospirales</taxon>
        <taxon>Lachnospiraceae</taxon>
        <taxon>Candidatus Copromonas (nom. illeg.)</taxon>
    </lineage>
</organism>
<dbReference type="InterPro" id="IPR036291">
    <property type="entry name" value="NAD(P)-bd_dom_sf"/>
</dbReference>
<evidence type="ECO:0000256" key="2">
    <source>
        <dbReference type="ARBA" id="ARBA00023002"/>
    </source>
</evidence>
<dbReference type="SUPFAM" id="SSF52283">
    <property type="entry name" value="Formate/glycerate dehydrogenase catalytic domain-like"/>
    <property type="match status" value="1"/>
</dbReference>
<accession>A0A9D1A384</accession>
<dbReference type="Pfam" id="PF02826">
    <property type="entry name" value="2-Hacid_dh_C"/>
    <property type="match status" value="1"/>
</dbReference>
<dbReference type="GO" id="GO:0051287">
    <property type="term" value="F:NAD binding"/>
    <property type="evidence" value="ECO:0007669"/>
    <property type="project" value="InterPro"/>
</dbReference>
<comment type="similarity">
    <text evidence="1 4">Belongs to the D-isomer specific 2-hydroxyacid dehydrogenase family.</text>
</comment>
<dbReference type="Gene3D" id="3.40.50.720">
    <property type="entry name" value="NAD(P)-binding Rossmann-like Domain"/>
    <property type="match status" value="2"/>
</dbReference>
<feature type="domain" description="D-isomer specific 2-hydroxyacid dehydrogenase NAD-binding" evidence="6">
    <location>
        <begin position="112"/>
        <end position="288"/>
    </location>
</feature>
<dbReference type="InterPro" id="IPR006140">
    <property type="entry name" value="D-isomer_DH_NAD-bd"/>
</dbReference>
<dbReference type="InterPro" id="IPR050857">
    <property type="entry name" value="D-2-hydroxyacid_DH"/>
</dbReference>
<dbReference type="PANTHER" id="PTHR42789">
    <property type="entry name" value="D-ISOMER SPECIFIC 2-HYDROXYACID DEHYDROGENASE FAMILY PROTEIN (AFU_ORTHOLOGUE AFUA_6G10090)"/>
    <property type="match status" value="1"/>
</dbReference>
<evidence type="ECO:0000259" key="6">
    <source>
        <dbReference type="Pfam" id="PF02826"/>
    </source>
</evidence>
<feature type="domain" description="D-isomer specific 2-hydroxyacid dehydrogenase catalytic" evidence="5">
    <location>
        <begin position="10"/>
        <end position="319"/>
    </location>
</feature>
<protein>
    <submittedName>
        <fullName evidence="7">Hydroxyacid dehydrogenase</fullName>
    </submittedName>
</protein>
<dbReference type="SUPFAM" id="SSF51735">
    <property type="entry name" value="NAD(P)-binding Rossmann-fold domains"/>
    <property type="match status" value="1"/>
</dbReference>
<evidence type="ECO:0000313" key="8">
    <source>
        <dbReference type="Proteomes" id="UP000824250"/>
    </source>
</evidence>
<name>A0A9D1A384_9FIRM</name>
<evidence type="ECO:0000256" key="3">
    <source>
        <dbReference type="ARBA" id="ARBA00023027"/>
    </source>
</evidence>
<evidence type="ECO:0000313" key="7">
    <source>
        <dbReference type="EMBL" id="HIR04715.1"/>
    </source>
</evidence>
<reference evidence="7" key="1">
    <citation type="submission" date="2020-10" db="EMBL/GenBank/DDBJ databases">
        <authorList>
            <person name="Gilroy R."/>
        </authorList>
    </citation>
    <scope>NUCLEOTIDE SEQUENCE</scope>
    <source>
        <strain evidence="7">CHK180-2868</strain>
    </source>
</reference>
<evidence type="ECO:0000256" key="1">
    <source>
        <dbReference type="ARBA" id="ARBA00005854"/>
    </source>
</evidence>
<reference evidence="7" key="2">
    <citation type="journal article" date="2021" name="PeerJ">
        <title>Extensive microbial diversity within the chicken gut microbiome revealed by metagenomics and culture.</title>
        <authorList>
            <person name="Gilroy R."/>
            <person name="Ravi A."/>
            <person name="Getino M."/>
            <person name="Pursley I."/>
            <person name="Horton D.L."/>
            <person name="Alikhan N.F."/>
            <person name="Baker D."/>
            <person name="Gharbi K."/>
            <person name="Hall N."/>
            <person name="Watson M."/>
            <person name="Adriaenssens E.M."/>
            <person name="Foster-Nyarko E."/>
            <person name="Jarju S."/>
            <person name="Secka A."/>
            <person name="Antonio M."/>
            <person name="Oren A."/>
            <person name="Chaudhuri R.R."/>
            <person name="La Ragione R."/>
            <person name="Hildebrand F."/>
            <person name="Pallen M.J."/>
        </authorList>
    </citation>
    <scope>NUCLEOTIDE SEQUENCE</scope>
    <source>
        <strain evidence="7">CHK180-2868</strain>
    </source>
</reference>
<proteinExistence type="inferred from homology"/>